<accession>A0A9X3XS56</accession>
<feature type="transmembrane region" description="Helical" evidence="10">
    <location>
        <begin position="167"/>
        <end position="190"/>
    </location>
</feature>
<dbReference type="AlphaFoldDB" id="A0A9X3XS56"/>
<dbReference type="InterPro" id="IPR045070">
    <property type="entry name" value="MATE_MepA-like"/>
</dbReference>
<dbReference type="NCBIfam" id="TIGR00797">
    <property type="entry name" value="matE"/>
    <property type="match status" value="1"/>
</dbReference>
<feature type="transmembrane region" description="Helical" evidence="10">
    <location>
        <begin position="95"/>
        <end position="117"/>
    </location>
</feature>
<dbReference type="GO" id="GO:0042910">
    <property type="term" value="F:xenobiotic transmembrane transporter activity"/>
    <property type="evidence" value="ECO:0007669"/>
    <property type="project" value="InterPro"/>
</dbReference>
<dbReference type="InterPro" id="IPR051327">
    <property type="entry name" value="MATE_MepA_subfamily"/>
</dbReference>
<feature type="transmembrane region" description="Helical" evidence="10">
    <location>
        <begin position="272"/>
        <end position="292"/>
    </location>
</feature>
<gene>
    <name evidence="11" type="ORF">NE398_18540</name>
</gene>
<dbReference type="PANTHER" id="PTHR43823">
    <property type="entry name" value="SPORULATION PROTEIN YKVU"/>
    <property type="match status" value="1"/>
</dbReference>
<reference evidence="11" key="1">
    <citation type="submission" date="2022-05" db="EMBL/GenBank/DDBJ databases">
        <title>Draft genome sequence of Clostridium tertium strain CP3 isolated from Peru.</title>
        <authorList>
            <person name="Hurtado R."/>
            <person name="Lima L."/>
            <person name="Sousa T."/>
            <person name="Jaiswal A.K."/>
            <person name="Tiwari S."/>
            <person name="Maturrano L."/>
            <person name="Brenig B."/>
            <person name="Azevedo V."/>
        </authorList>
    </citation>
    <scope>NUCLEOTIDE SEQUENCE</scope>
    <source>
        <strain evidence="11">CP3</strain>
    </source>
</reference>
<feature type="transmembrane region" description="Helical" evidence="10">
    <location>
        <begin position="390"/>
        <end position="409"/>
    </location>
</feature>
<keyword evidence="4" id="KW-0813">Transport</keyword>
<feature type="transmembrane region" description="Helical" evidence="10">
    <location>
        <begin position="363"/>
        <end position="381"/>
    </location>
</feature>
<evidence type="ECO:0000256" key="7">
    <source>
        <dbReference type="ARBA" id="ARBA00022989"/>
    </source>
</evidence>
<dbReference type="EMBL" id="JAMRYU010000024">
    <property type="protein sequence ID" value="MDC4242132.1"/>
    <property type="molecule type" value="Genomic_DNA"/>
</dbReference>
<evidence type="ECO:0000256" key="8">
    <source>
        <dbReference type="ARBA" id="ARBA00023136"/>
    </source>
</evidence>
<keyword evidence="6 10" id="KW-0812">Transmembrane</keyword>
<feature type="transmembrane region" description="Helical" evidence="10">
    <location>
        <begin position="16"/>
        <end position="36"/>
    </location>
</feature>
<feature type="transmembrane region" description="Helical" evidence="10">
    <location>
        <begin position="238"/>
        <end position="260"/>
    </location>
</feature>
<feature type="transmembrane region" description="Helical" evidence="10">
    <location>
        <begin position="196"/>
        <end position="217"/>
    </location>
</feature>
<dbReference type="GO" id="GO:0015297">
    <property type="term" value="F:antiporter activity"/>
    <property type="evidence" value="ECO:0007669"/>
    <property type="project" value="InterPro"/>
</dbReference>
<keyword evidence="12" id="KW-1185">Reference proteome</keyword>
<dbReference type="RefSeq" id="WP_097033586.1">
    <property type="nucleotide sequence ID" value="NZ_JAMRYU010000024.1"/>
</dbReference>
<dbReference type="InterPro" id="IPR002528">
    <property type="entry name" value="MATE_fam"/>
</dbReference>
<keyword evidence="8 10" id="KW-0472">Membrane</keyword>
<evidence type="ECO:0000256" key="3">
    <source>
        <dbReference type="ARBA" id="ARBA00022106"/>
    </source>
</evidence>
<keyword evidence="9" id="KW-0046">Antibiotic resistance</keyword>
<sequence>MGTQELLAKESIGKLLLKYSVPAIIGMIVNALYNVVDRIFIGNIPGVGSLAITGVGVTMPITTIILGFAMLVGVGATTTISIKLGQGRKEEAAKVIGNAISLAVILSLILTIVGLVFGDVILTKFGASDETLYYAKAYIYIILLGTVFNMVAFALNNTIRGDGNPKLAATIMVIGCVTNIILDAVFIFIFNMGIQGAAIATVISQLVTAVIGLGYYISGKSNLKFVKSSLKLDKQITLKILSIGAAPFAMQIAASLVQVIANNVLKEYGTDLAIGAMATISSVSLMCLMPIFGINQGAQPIIGFNYGAKQEERAQKAFKLSAIVATIILVIAFIAVQVFPEAIIGVFNKDPQFMDISVKGMRIYLLMLPIVGISITGSNYIQSIGEAKTAMFLSLLRQVILLVPFIIILPRTFGLGLDGVWIAQPVSDVLTTAVTIFILVKSMKVKEKVEVEEELLKEAN</sequence>
<dbReference type="Proteomes" id="UP001141183">
    <property type="component" value="Unassembled WGS sequence"/>
</dbReference>
<feature type="transmembrane region" description="Helical" evidence="10">
    <location>
        <begin position="320"/>
        <end position="343"/>
    </location>
</feature>
<comment type="similarity">
    <text evidence="2">Belongs to the multi antimicrobial extrusion (MATE) (TC 2.A.66.1) family. MepA subfamily.</text>
</comment>
<feature type="transmembrane region" description="Helical" evidence="10">
    <location>
        <begin position="421"/>
        <end position="440"/>
    </location>
</feature>
<dbReference type="GO" id="GO:0046677">
    <property type="term" value="P:response to antibiotic"/>
    <property type="evidence" value="ECO:0007669"/>
    <property type="project" value="UniProtKB-KW"/>
</dbReference>
<evidence type="ECO:0000256" key="6">
    <source>
        <dbReference type="ARBA" id="ARBA00022692"/>
    </source>
</evidence>
<dbReference type="InterPro" id="IPR048279">
    <property type="entry name" value="MdtK-like"/>
</dbReference>
<keyword evidence="7 10" id="KW-1133">Transmembrane helix</keyword>
<evidence type="ECO:0000256" key="1">
    <source>
        <dbReference type="ARBA" id="ARBA00004651"/>
    </source>
</evidence>
<name>A0A9X3XS56_9CLOT</name>
<organism evidence="11 12">
    <name type="scientific">Clostridium tertium</name>
    <dbReference type="NCBI Taxonomy" id="1559"/>
    <lineage>
        <taxon>Bacteria</taxon>
        <taxon>Bacillati</taxon>
        <taxon>Bacillota</taxon>
        <taxon>Clostridia</taxon>
        <taxon>Eubacteriales</taxon>
        <taxon>Clostridiaceae</taxon>
        <taxon>Clostridium</taxon>
    </lineage>
</organism>
<evidence type="ECO:0000313" key="11">
    <source>
        <dbReference type="EMBL" id="MDC4242132.1"/>
    </source>
</evidence>
<dbReference type="PIRSF" id="PIRSF006603">
    <property type="entry name" value="DinF"/>
    <property type="match status" value="1"/>
</dbReference>
<evidence type="ECO:0000256" key="5">
    <source>
        <dbReference type="ARBA" id="ARBA00022475"/>
    </source>
</evidence>
<evidence type="ECO:0000313" key="12">
    <source>
        <dbReference type="Proteomes" id="UP001141183"/>
    </source>
</evidence>
<dbReference type="PANTHER" id="PTHR43823:SF3">
    <property type="entry name" value="MULTIDRUG EXPORT PROTEIN MEPA"/>
    <property type="match status" value="1"/>
</dbReference>
<comment type="caution">
    <text evidence="11">The sequence shown here is derived from an EMBL/GenBank/DDBJ whole genome shotgun (WGS) entry which is preliminary data.</text>
</comment>
<feature type="transmembrane region" description="Helical" evidence="10">
    <location>
        <begin position="48"/>
        <end position="74"/>
    </location>
</feature>
<evidence type="ECO:0000256" key="4">
    <source>
        <dbReference type="ARBA" id="ARBA00022448"/>
    </source>
</evidence>
<evidence type="ECO:0000256" key="9">
    <source>
        <dbReference type="ARBA" id="ARBA00023251"/>
    </source>
</evidence>
<proteinExistence type="inferred from homology"/>
<dbReference type="CDD" id="cd13143">
    <property type="entry name" value="MATE_MepA_like"/>
    <property type="match status" value="1"/>
</dbReference>
<protein>
    <recommendedName>
        <fullName evidence="3">Multidrug export protein MepA</fullName>
    </recommendedName>
</protein>
<comment type="subcellular location">
    <subcellularLocation>
        <location evidence="1">Cell membrane</location>
        <topology evidence="1">Multi-pass membrane protein</topology>
    </subcellularLocation>
</comment>
<evidence type="ECO:0000256" key="10">
    <source>
        <dbReference type="SAM" id="Phobius"/>
    </source>
</evidence>
<keyword evidence="5" id="KW-1003">Cell membrane</keyword>
<feature type="transmembrane region" description="Helical" evidence="10">
    <location>
        <begin position="137"/>
        <end position="155"/>
    </location>
</feature>
<dbReference type="GO" id="GO:0005886">
    <property type="term" value="C:plasma membrane"/>
    <property type="evidence" value="ECO:0007669"/>
    <property type="project" value="UniProtKB-SubCell"/>
</dbReference>
<evidence type="ECO:0000256" key="2">
    <source>
        <dbReference type="ARBA" id="ARBA00008417"/>
    </source>
</evidence>
<dbReference type="Pfam" id="PF01554">
    <property type="entry name" value="MatE"/>
    <property type="match status" value="2"/>
</dbReference>